<dbReference type="STRING" id="212667.VFDL14_22890"/>
<dbReference type="OrthoDB" id="5674923at2"/>
<dbReference type="Proteomes" id="UP000027219">
    <property type="component" value="Unassembled WGS sequence"/>
</dbReference>
<accession>A0A066UPJ0</accession>
<evidence type="ECO:0000313" key="2">
    <source>
        <dbReference type="Proteomes" id="UP000027219"/>
    </source>
</evidence>
<comment type="caution">
    <text evidence="1">The sequence shown here is derived from an EMBL/GenBank/DDBJ whole genome shotgun (WGS) entry which is preliminary data.</text>
</comment>
<proteinExistence type="predicted"/>
<organism evidence="1 2">
    <name type="scientific">Vibrio fortis</name>
    <dbReference type="NCBI Taxonomy" id="212667"/>
    <lineage>
        <taxon>Bacteria</taxon>
        <taxon>Pseudomonadati</taxon>
        <taxon>Pseudomonadota</taxon>
        <taxon>Gammaproteobacteria</taxon>
        <taxon>Vibrionales</taxon>
        <taxon>Vibrionaceae</taxon>
        <taxon>Vibrio</taxon>
    </lineage>
</organism>
<gene>
    <name evidence="1" type="ORF">VFDL14_22890</name>
</gene>
<dbReference type="RefSeq" id="WP_032550831.1">
    <property type="nucleotide sequence ID" value="NZ_JATABQ010000002.1"/>
</dbReference>
<keyword evidence="2" id="KW-1185">Reference proteome</keyword>
<protein>
    <submittedName>
        <fullName evidence="1">Uncharacterized protein</fullName>
    </submittedName>
</protein>
<reference evidence="1 2" key="1">
    <citation type="submission" date="2014-02" db="EMBL/GenBank/DDBJ databases">
        <title>Vibrio fortis Dalian14 Genome Sequencing.</title>
        <authorList>
            <person name="Wang Y."/>
            <person name="Song L."/>
            <person name="Liu G."/>
            <person name="Ding J."/>
        </authorList>
    </citation>
    <scope>NUCLEOTIDE SEQUENCE [LARGE SCALE GENOMIC DNA]</scope>
    <source>
        <strain evidence="1 2">Dalian14</strain>
    </source>
</reference>
<name>A0A066UPJ0_9VIBR</name>
<dbReference type="EMBL" id="JFFR01000013">
    <property type="protein sequence ID" value="KDN28995.1"/>
    <property type="molecule type" value="Genomic_DNA"/>
</dbReference>
<evidence type="ECO:0000313" key="1">
    <source>
        <dbReference type="EMBL" id="KDN28995.1"/>
    </source>
</evidence>
<sequence length="103" mass="12052">MSKLENTVECCLHGEQQETFVCQHIVHTLKDEVPRGFWWADNPENPRPDAWCSECEAMVQRTGGEWNDESEAFAQVKLLCGVCYDQAKLINLPEKKPWWKVWK</sequence>
<dbReference type="AlphaFoldDB" id="A0A066UPJ0"/>